<dbReference type="CDD" id="cd02966">
    <property type="entry name" value="TlpA_like_family"/>
    <property type="match status" value="1"/>
</dbReference>
<dbReference type="SUPFAM" id="SSF52833">
    <property type="entry name" value="Thioredoxin-like"/>
    <property type="match status" value="1"/>
</dbReference>
<keyword evidence="4" id="KW-0676">Redox-active center</keyword>
<dbReference type="InterPro" id="IPR013766">
    <property type="entry name" value="Thioredoxin_domain"/>
</dbReference>
<reference evidence="7 8" key="1">
    <citation type="submission" date="2014-06" db="EMBL/GenBank/DDBJ databases">
        <title>The draft genome sequence of Idiomarina salinarum ISL-52.</title>
        <authorList>
            <person name="Du J."/>
            <person name="Shao Z."/>
        </authorList>
    </citation>
    <scope>NUCLEOTIDE SEQUENCE [LARGE SCALE GENOMIC DNA]</scope>
    <source>
        <strain evidence="7 8">ISL-52</strain>
    </source>
</reference>
<dbReference type="RefSeq" id="WP_034774686.1">
    <property type="nucleotide sequence ID" value="NZ_JPER01000001.1"/>
</dbReference>
<dbReference type="Pfam" id="PF00578">
    <property type="entry name" value="AhpC-TSA"/>
    <property type="match status" value="1"/>
</dbReference>
<keyword evidence="3" id="KW-1015">Disulfide bond</keyword>
<accession>A0A094IWG7</accession>
<dbReference type="PROSITE" id="PS51352">
    <property type="entry name" value="THIOREDOXIN_2"/>
    <property type="match status" value="1"/>
</dbReference>
<dbReference type="eggNOG" id="COG0526">
    <property type="taxonomic scope" value="Bacteria"/>
</dbReference>
<dbReference type="GO" id="GO:0016209">
    <property type="term" value="F:antioxidant activity"/>
    <property type="evidence" value="ECO:0007669"/>
    <property type="project" value="InterPro"/>
</dbReference>
<comment type="subcellular location">
    <subcellularLocation>
        <location evidence="1">Cell envelope</location>
    </subcellularLocation>
</comment>
<dbReference type="PANTHER" id="PTHR42852:SF6">
    <property type="entry name" value="THIOL:DISULFIDE INTERCHANGE PROTEIN DSBE"/>
    <property type="match status" value="1"/>
</dbReference>
<dbReference type="PANTHER" id="PTHR42852">
    <property type="entry name" value="THIOL:DISULFIDE INTERCHANGE PROTEIN DSBE"/>
    <property type="match status" value="1"/>
</dbReference>
<dbReference type="EMBL" id="JPER01000001">
    <property type="protein sequence ID" value="KFZ32030.1"/>
    <property type="molecule type" value="Genomic_DNA"/>
</dbReference>
<dbReference type="InterPro" id="IPR050553">
    <property type="entry name" value="Thioredoxin_ResA/DsbE_sf"/>
</dbReference>
<dbReference type="Proteomes" id="UP000054363">
    <property type="component" value="Unassembled WGS sequence"/>
</dbReference>
<keyword evidence="8" id="KW-1185">Reference proteome</keyword>
<evidence type="ECO:0000256" key="2">
    <source>
        <dbReference type="ARBA" id="ARBA00022748"/>
    </source>
</evidence>
<dbReference type="InterPro" id="IPR000866">
    <property type="entry name" value="AhpC/TSA"/>
</dbReference>
<dbReference type="GO" id="GO:0030313">
    <property type="term" value="C:cell envelope"/>
    <property type="evidence" value="ECO:0007669"/>
    <property type="project" value="UniProtKB-SubCell"/>
</dbReference>
<dbReference type="InterPro" id="IPR017937">
    <property type="entry name" value="Thioredoxin_CS"/>
</dbReference>
<dbReference type="InterPro" id="IPR036249">
    <property type="entry name" value="Thioredoxin-like_sf"/>
</dbReference>
<organism evidence="7 8">
    <name type="scientific">Pseudidiomarina salinarum</name>
    <dbReference type="NCBI Taxonomy" id="435908"/>
    <lineage>
        <taxon>Bacteria</taxon>
        <taxon>Pseudomonadati</taxon>
        <taxon>Pseudomonadota</taxon>
        <taxon>Gammaproteobacteria</taxon>
        <taxon>Alteromonadales</taxon>
        <taxon>Idiomarinaceae</taxon>
        <taxon>Pseudidiomarina</taxon>
    </lineage>
</organism>
<protein>
    <submittedName>
        <fullName evidence="7">Thioredoxin</fullName>
    </submittedName>
</protein>
<dbReference type="GO" id="GO:0017004">
    <property type="term" value="P:cytochrome complex assembly"/>
    <property type="evidence" value="ECO:0007669"/>
    <property type="project" value="UniProtKB-KW"/>
</dbReference>
<evidence type="ECO:0000313" key="8">
    <source>
        <dbReference type="Proteomes" id="UP000054363"/>
    </source>
</evidence>
<keyword evidence="2" id="KW-0201">Cytochrome c-type biogenesis</keyword>
<name>A0A094IWG7_9GAMM</name>
<dbReference type="AlphaFoldDB" id="A0A094IWG7"/>
<gene>
    <name evidence="7" type="ORF">IDSA_04990</name>
</gene>
<proteinExistence type="predicted"/>
<evidence type="ECO:0000259" key="6">
    <source>
        <dbReference type="PROSITE" id="PS51352"/>
    </source>
</evidence>
<dbReference type="PROSITE" id="PS51257">
    <property type="entry name" value="PROKAR_LIPOPROTEIN"/>
    <property type="match status" value="1"/>
</dbReference>
<sequence>MRCRFLRGLCGALAALIILGGCTPAADFQTDTQGSMRWDELRGSYVVVNYFAEWCAPCLRELPELNAFHEQAGDNVRLFGVSFDGLDNEALASLREKYDIRFPLIQNQPLPNLPFATPQMLPATYIITPEGEVKGPLLGEQTIESLHRATGGSD</sequence>
<feature type="signal peptide" evidence="5">
    <location>
        <begin position="1"/>
        <end position="25"/>
    </location>
</feature>
<dbReference type="GO" id="GO:0015036">
    <property type="term" value="F:disulfide oxidoreductase activity"/>
    <property type="evidence" value="ECO:0007669"/>
    <property type="project" value="UniProtKB-ARBA"/>
</dbReference>
<evidence type="ECO:0000256" key="1">
    <source>
        <dbReference type="ARBA" id="ARBA00004196"/>
    </source>
</evidence>
<evidence type="ECO:0000313" key="7">
    <source>
        <dbReference type="EMBL" id="KFZ32030.1"/>
    </source>
</evidence>
<dbReference type="PROSITE" id="PS00194">
    <property type="entry name" value="THIOREDOXIN_1"/>
    <property type="match status" value="1"/>
</dbReference>
<evidence type="ECO:0000256" key="4">
    <source>
        <dbReference type="ARBA" id="ARBA00023284"/>
    </source>
</evidence>
<feature type="chain" id="PRO_5001899869" evidence="5">
    <location>
        <begin position="26"/>
        <end position="154"/>
    </location>
</feature>
<feature type="domain" description="Thioredoxin" evidence="6">
    <location>
        <begin position="17"/>
        <end position="154"/>
    </location>
</feature>
<dbReference type="Gene3D" id="3.40.30.10">
    <property type="entry name" value="Glutaredoxin"/>
    <property type="match status" value="1"/>
</dbReference>
<comment type="caution">
    <text evidence="7">The sequence shown here is derived from an EMBL/GenBank/DDBJ whole genome shotgun (WGS) entry which is preliminary data.</text>
</comment>
<dbReference type="OrthoDB" id="9799347at2"/>
<dbReference type="STRING" id="435908.IDSA_04990"/>
<evidence type="ECO:0000256" key="5">
    <source>
        <dbReference type="SAM" id="SignalP"/>
    </source>
</evidence>
<keyword evidence="5" id="KW-0732">Signal</keyword>
<evidence type="ECO:0000256" key="3">
    <source>
        <dbReference type="ARBA" id="ARBA00023157"/>
    </source>
</evidence>